<keyword evidence="2" id="KW-1185">Reference proteome</keyword>
<dbReference type="RefSeq" id="WP_015332768.1">
    <property type="nucleotide sequence ID" value="NC_020054.1"/>
</dbReference>
<evidence type="ECO:0000313" key="2">
    <source>
        <dbReference type="Proteomes" id="UP000011058"/>
    </source>
</evidence>
<accession>I0KC16</accession>
<name>I0KC16_9BACT</name>
<organism evidence="1 2">
    <name type="scientific">Fibrella aestuarina BUZ 2</name>
    <dbReference type="NCBI Taxonomy" id="1166018"/>
    <lineage>
        <taxon>Bacteria</taxon>
        <taxon>Pseudomonadati</taxon>
        <taxon>Bacteroidota</taxon>
        <taxon>Cytophagia</taxon>
        <taxon>Cytophagales</taxon>
        <taxon>Spirosomataceae</taxon>
        <taxon>Fibrella</taxon>
    </lineage>
</organism>
<reference evidence="1 2" key="1">
    <citation type="journal article" date="2012" name="J. Bacteriol.">
        <title>Genome Sequence of Fibrella aestuarina BUZ 2T, a Filamentous Marine Bacterium.</title>
        <authorList>
            <person name="Filippini M."/>
            <person name="Qi W."/>
            <person name="Blom J."/>
            <person name="Goesmann A."/>
            <person name="Smits T.H."/>
            <person name="Bagheri H.C."/>
        </authorList>
    </citation>
    <scope>NUCLEOTIDE SEQUENCE [LARGE SCALE GENOMIC DNA]</scope>
    <source>
        <strain evidence="2">BUZ 2T</strain>
    </source>
</reference>
<dbReference type="Proteomes" id="UP000011058">
    <property type="component" value="Chromosome"/>
</dbReference>
<dbReference type="EMBL" id="HE796683">
    <property type="protein sequence ID" value="CCH01669.1"/>
    <property type="molecule type" value="Genomic_DNA"/>
</dbReference>
<gene>
    <name evidence="1" type="ORF">FAES_3662</name>
</gene>
<dbReference type="KEGG" id="fae:FAES_3662"/>
<dbReference type="HOGENOM" id="CLU_2600884_0_0_10"/>
<dbReference type="PATRIC" id="fig|1166018.3.peg.5444"/>
<protein>
    <submittedName>
        <fullName evidence="1">Uncharacterized protein</fullName>
    </submittedName>
</protein>
<evidence type="ECO:0000313" key="1">
    <source>
        <dbReference type="EMBL" id="CCH01669.1"/>
    </source>
</evidence>
<sequence>MNLHRINPEAIDLLRRYQQVCAEGVSNYHKCVEFEQQSWWQQWLHRKVLEDLVNEGKRLLARREYLADQLAHIPITLYS</sequence>
<proteinExistence type="predicted"/>
<dbReference type="AlphaFoldDB" id="I0KC16"/>